<dbReference type="STRING" id="64969.SAMN02745127_02971"/>
<dbReference type="AlphaFoldDB" id="A0A1T4SDE2"/>
<evidence type="ECO:0008006" key="4">
    <source>
        <dbReference type="Google" id="ProtNLM"/>
    </source>
</evidence>
<proteinExistence type="predicted"/>
<dbReference type="RefSeq" id="WP_078746482.1">
    <property type="nucleotide sequence ID" value="NZ_FUXG01000029.1"/>
</dbReference>
<evidence type="ECO:0000313" key="2">
    <source>
        <dbReference type="EMBL" id="OPX54324.1"/>
    </source>
</evidence>
<evidence type="ECO:0000313" key="3">
    <source>
        <dbReference type="Proteomes" id="UP000191418"/>
    </source>
</evidence>
<dbReference type="PANTHER" id="PTHR33973">
    <property type="entry name" value="OS07G0153300 PROTEIN"/>
    <property type="match status" value="1"/>
</dbReference>
<dbReference type="PANTHER" id="PTHR33973:SF4">
    <property type="entry name" value="OS07G0153300 PROTEIN"/>
    <property type="match status" value="1"/>
</dbReference>
<reference evidence="2 3" key="1">
    <citation type="submission" date="2017-01" db="EMBL/GenBank/DDBJ databases">
        <title>Genome Sequencing of a Marine Spirillum, Oceanospirillum multiglobuliferum ATCC 33336, from Japan.</title>
        <authorList>
            <person name="Carney J.G."/>
            <person name="Trachtenberg A.M."/>
            <person name="Rheaume B.A."/>
            <person name="Linnane J.D."/>
            <person name="Pitts N.L."/>
            <person name="Mykles D.L."/>
            <person name="Maclea K.S."/>
        </authorList>
    </citation>
    <scope>NUCLEOTIDE SEQUENCE [LARGE SCALE GENOMIC DNA]</scope>
    <source>
        <strain evidence="2 3">ATCC 33336</strain>
    </source>
</reference>
<organism evidence="2 3">
    <name type="scientific">Oceanospirillum multiglobuliferum</name>
    <dbReference type="NCBI Taxonomy" id="64969"/>
    <lineage>
        <taxon>Bacteria</taxon>
        <taxon>Pseudomonadati</taxon>
        <taxon>Pseudomonadota</taxon>
        <taxon>Gammaproteobacteria</taxon>
        <taxon>Oceanospirillales</taxon>
        <taxon>Oceanospirillaceae</taxon>
        <taxon>Oceanospirillum</taxon>
    </lineage>
</organism>
<dbReference type="Proteomes" id="UP000191418">
    <property type="component" value="Unassembled WGS sequence"/>
</dbReference>
<gene>
    <name evidence="2" type="ORF">BTE48_14785</name>
</gene>
<dbReference type="InterPro" id="IPR010775">
    <property type="entry name" value="DUF1365"/>
</dbReference>
<sequence>MQPTRSDQPLDLQAYNSRWYYSTVMHHRVQPVDHRFTYQVATFLFDLAELAQLDRHLTGFGWNRAALFSLYDADYVAEAGQSLEQHVQQLLQQQQCPVASRIELLCMPRHLGYSFNPLSIFFCYNDQDQLFATLYQVSNTFGGRHVYVVSGQALPDLAPIAEAPSRALRHQAQKSFFVSPFINMQCQYKFRIAPPQAQLKVLIRLEDDNGLLLNATLTGKSQTFSRWALLKLSLTRPLFNYKVIIGIHWEALRLWLKKVPLVKRNAQEKAQARTRSATLGQDVSPPKAQVCPMSNRLHRSPSTAQSPAKES</sequence>
<feature type="region of interest" description="Disordered" evidence="1">
    <location>
        <begin position="271"/>
        <end position="311"/>
    </location>
</feature>
<protein>
    <recommendedName>
        <fullName evidence="4">DUF1365 domain-containing protein</fullName>
    </recommendedName>
</protein>
<dbReference type="OrthoDB" id="9778801at2"/>
<accession>A0A1T4SDE2</accession>
<dbReference type="Pfam" id="PF07103">
    <property type="entry name" value="DUF1365"/>
    <property type="match status" value="1"/>
</dbReference>
<name>A0A1T4SDE2_9GAMM</name>
<feature type="compositionally biased region" description="Polar residues" evidence="1">
    <location>
        <begin position="300"/>
        <end position="311"/>
    </location>
</feature>
<comment type="caution">
    <text evidence="2">The sequence shown here is derived from an EMBL/GenBank/DDBJ whole genome shotgun (WGS) entry which is preliminary data.</text>
</comment>
<keyword evidence="3" id="KW-1185">Reference proteome</keyword>
<dbReference type="EMBL" id="MTSM01000028">
    <property type="protein sequence ID" value="OPX54324.1"/>
    <property type="molecule type" value="Genomic_DNA"/>
</dbReference>
<evidence type="ECO:0000256" key="1">
    <source>
        <dbReference type="SAM" id="MobiDB-lite"/>
    </source>
</evidence>